<name>A0A089LHT4_PAEBO</name>
<accession>A0A089LHT4</accession>
<dbReference type="EMBL" id="CP009285">
    <property type="protein sequence ID" value="AIQ61096.1"/>
    <property type="molecule type" value="Genomic_DNA"/>
</dbReference>
<dbReference type="InterPro" id="IPR022300">
    <property type="entry name" value="PPK2-rel_1"/>
</dbReference>
<dbReference type="PANTHER" id="PTHR34383">
    <property type="entry name" value="POLYPHOSPHATE:AMP PHOSPHOTRANSFERASE-RELATED"/>
    <property type="match status" value="1"/>
</dbReference>
<feature type="domain" description="Polyphosphate kinase-2-related" evidence="4">
    <location>
        <begin position="29"/>
        <end position="249"/>
    </location>
</feature>
<keyword evidence="6" id="KW-1185">Reference proteome</keyword>
<dbReference type="RefSeq" id="WP_042217852.1">
    <property type="nucleotide sequence ID" value="NZ_CP009285.1"/>
</dbReference>
<protein>
    <submittedName>
        <fullName evidence="5">Polyphosphate kinase</fullName>
    </submittedName>
</protein>
<dbReference type="GO" id="GO:0006797">
    <property type="term" value="P:polyphosphate metabolic process"/>
    <property type="evidence" value="ECO:0007669"/>
    <property type="project" value="InterPro"/>
</dbReference>
<dbReference type="InterPro" id="IPR022488">
    <property type="entry name" value="PPK2-related"/>
</dbReference>
<gene>
    <name evidence="5" type="ORF">PBOR_32530</name>
</gene>
<dbReference type="AlphaFoldDB" id="A0A089LHT4"/>
<dbReference type="InterPro" id="IPR027417">
    <property type="entry name" value="P-loop_NTPase"/>
</dbReference>
<proteinExistence type="predicted"/>
<keyword evidence="2 5" id="KW-0418">Kinase</keyword>
<dbReference type="KEGG" id="pbd:PBOR_32530"/>
<dbReference type="OrthoDB" id="9775224at2"/>
<dbReference type="NCBIfam" id="TIGR03709">
    <property type="entry name" value="PPK2_rel_1"/>
    <property type="match status" value="1"/>
</dbReference>
<dbReference type="PIRSF" id="PIRSF028756">
    <property type="entry name" value="PPK2_prd"/>
    <property type="match status" value="1"/>
</dbReference>
<sequence>MNIKRYMIKDTSETRLKDLDPNERGEFKSKEEAEAKMEKLKKRLAELQDILFAQKKHSLLVILQGMDSSGKDGTVKHIFSGINPQGFIVTSFKKPSLEEEAHDFLWRVHMKTPPKGYIAAFNRSHYEDVLVPRVHGSLKKEDAKRRFRYIRQFEEMLAEEGTTVIKLFLHISKEKQLEKIQERLHDPAKHWKFDASDLQEREYWDDYQKAYEDVFEQSSIEKAPWYWIPANHRWYRNYLALAIVVKTLEGLDLSYPKLNTPTPDISELISPRH</sequence>
<evidence type="ECO:0000256" key="2">
    <source>
        <dbReference type="ARBA" id="ARBA00022777"/>
    </source>
</evidence>
<dbReference type="Proteomes" id="UP000029518">
    <property type="component" value="Chromosome"/>
</dbReference>
<dbReference type="PANTHER" id="PTHR34383:SF3">
    <property type="entry name" value="POLYPHOSPHATE:AMP PHOSPHOTRANSFERASE"/>
    <property type="match status" value="1"/>
</dbReference>
<dbReference type="HOGENOM" id="CLU_048699_1_0_9"/>
<keyword evidence="1" id="KW-0808">Transferase</keyword>
<feature type="coiled-coil region" evidence="3">
    <location>
        <begin position="30"/>
        <end position="57"/>
    </location>
</feature>
<dbReference type="GO" id="GO:0008976">
    <property type="term" value="F:polyphosphate kinase activity"/>
    <property type="evidence" value="ECO:0007669"/>
    <property type="project" value="InterPro"/>
</dbReference>
<dbReference type="Pfam" id="PF03976">
    <property type="entry name" value="PPK2"/>
    <property type="match status" value="1"/>
</dbReference>
<evidence type="ECO:0000313" key="6">
    <source>
        <dbReference type="Proteomes" id="UP000029518"/>
    </source>
</evidence>
<dbReference type="Gene3D" id="3.40.50.300">
    <property type="entry name" value="P-loop containing nucleotide triphosphate hydrolases"/>
    <property type="match status" value="1"/>
</dbReference>
<reference evidence="5" key="1">
    <citation type="submission" date="2014-08" db="EMBL/GenBank/DDBJ databases">
        <title>Comparative genomics of the Paenibacillus odorifer group.</title>
        <authorList>
            <person name="den Bakker H.C."/>
            <person name="Tsai Y.-C.Y.-C."/>
            <person name="Martin N."/>
            <person name="Korlach J."/>
            <person name="Wiedmann M."/>
        </authorList>
    </citation>
    <scope>NUCLEOTIDE SEQUENCE [LARGE SCALE GENOMIC DNA]</scope>
    <source>
        <strain evidence="5">DSM 13188</strain>
    </source>
</reference>
<evidence type="ECO:0000259" key="4">
    <source>
        <dbReference type="Pfam" id="PF03976"/>
    </source>
</evidence>
<evidence type="ECO:0000256" key="1">
    <source>
        <dbReference type="ARBA" id="ARBA00022679"/>
    </source>
</evidence>
<dbReference type="InterPro" id="IPR016898">
    <property type="entry name" value="Polyphosphate_phosphotransfera"/>
</dbReference>
<keyword evidence="3" id="KW-0175">Coiled coil</keyword>
<dbReference type="SUPFAM" id="SSF52540">
    <property type="entry name" value="P-loop containing nucleoside triphosphate hydrolases"/>
    <property type="match status" value="1"/>
</dbReference>
<organism evidence="5 6">
    <name type="scientific">Paenibacillus borealis</name>
    <dbReference type="NCBI Taxonomy" id="160799"/>
    <lineage>
        <taxon>Bacteria</taxon>
        <taxon>Bacillati</taxon>
        <taxon>Bacillota</taxon>
        <taxon>Bacilli</taxon>
        <taxon>Bacillales</taxon>
        <taxon>Paenibacillaceae</taxon>
        <taxon>Paenibacillus</taxon>
    </lineage>
</organism>
<evidence type="ECO:0000313" key="5">
    <source>
        <dbReference type="EMBL" id="AIQ61096.1"/>
    </source>
</evidence>
<evidence type="ECO:0000256" key="3">
    <source>
        <dbReference type="SAM" id="Coils"/>
    </source>
</evidence>